<evidence type="ECO:0000256" key="12">
    <source>
        <dbReference type="SAM" id="Phobius"/>
    </source>
</evidence>
<feature type="transmembrane region" description="Helical" evidence="12">
    <location>
        <begin position="112"/>
        <end position="134"/>
    </location>
</feature>
<dbReference type="Proteomes" id="UP000887540">
    <property type="component" value="Unplaced"/>
</dbReference>
<evidence type="ECO:0000256" key="9">
    <source>
        <dbReference type="ARBA" id="ARBA00023010"/>
    </source>
</evidence>
<keyword evidence="4" id="KW-0813">Transport</keyword>
<dbReference type="PANTHER" id="PTHR10485:SF0">
    <property type="entry name" value="AT05822P-RELATED"/>
    <property type="match status" value="1"/>
</dbReference>
<keyword evidence="7" id="KW-0653">Protein transport</keyword>
<evidence type="ECO:0000256" key="4">
    <source>
        <dbReference type="ARBA" id="ARBA00022448"/>
    </source>
</evidence>
<dbReference type="GO" id="GO:0008320">
    <property type="term" value="F:protein transmembrane transporter activity"/>
    <property type="evidence" value="ECO:0007669"/>
    <property type="project" value="TreeGrafter"/>
</dbReference>
<evidence type="ECO:0000256" key="1">
    <source>
        <dbReference type="ARBA" id="ARBA00002959"/>
    </source>
</evidence>
<evidence type="ECO:0000256" key="10">
    <source>
        <dbReference type="ARBA" id="ARBA00023128"/>
    </source>
</evidence>
<dbReference type="WBParaSite" id="ACRNAN_scaffold7644.g22720.t1">
    <property type="protein sequence ID" value="ACRNAN_scaffold7644.g22720.t1"/>
    <property type="gene ID" value="ACRNAN_scaffold7644.g22720"/>
</dbReference>
<organism evidence="13 14">
    <name type="scientific">Acrobeloides nanus</name>
    <dbReference type="NCBI Taxonomy" id="290746"/>
    <lineage>
        <taxon>Eukaryota</taxon>
        <taxon>Metazoa</taxon>
        <taxon>Ecdysozoa</taxon>
        <taxon>Nematoda</taxon>
        <taxon>Chromadorea</taxon>
        <taxon>Rhabditida</taxon>
        <taxon>Tylenchina</taxon>
        <taxon>Cephalobomorpha</taxon>
        <taxon>Cephaloboidea</taxon>
        <taxon>Cephalobidae</taxon>
        <taxon>Acrobeloides</taxon>
    </lineage>
</organism>
<proteinExistence type="inferred from homology"/>
<evidence type="ECO:0000256" key="5">
    <source>
        <dbReference type="ARBA" id="ARBA00022692"/>
    </source>
</evidence>
<protein>
    <submittedName>
        <fullName evidence="14">Uncharacterized protein</fullName>
    </submittedName>
</protein>
<keyword evidence="8 12" id="KW-1133">Transmembrane helix</keyword>
<keyword evidence="9" id="KW-0811">Translocation</keyword>
<evidence type="ECO:0000256" key="2">
    <source>
        <dbReference type="ARBA" id="ARBA00004448"/>
    </source>
</evidence>
<dbReference type="GO" id="GO:0005744">
    <property type="term" value="C:TIM23 mitochondrial import inner membrane translocase complex"/>
    <property type="evidence" value="ECO:0007669"/>
    <property type="project" value="TreeGrafter"/>
</dbReference>
<dbReference type="PANTHER" id="PTHR10485">
    <property type="entry name" value="MITOCHONDRIAL IMPORT INNER MEMBRANE TRANSLOCASE SUBUNIT TIM-17"/>
    <property type="match status" value="1"/>
</dbReference>
<evidence type="ECO:0000256" key="3">
    <source>
        <dbReference type="ARBA" id="ARBA00008444"/>
    </source>
</evidence>
<sequence length="176" mass="18425">MENREPCPGRIFDDMGGAFTMGLVGGSIFAGISGFRNSPGGWASLTRYKGSLQEIRLRGPTYGGAFAAWGGVFSAIDCSLVAIRKKEDPWNSIASGALTGGILVARQGPQVIMFSALLGGVILAMIEGVGLLTTKWMGNMMNPMEAQMPVPLEDPSVLAKQAASLNAGTSSSFEFS</sequence>
<keyword evidence="6" id="KW-0999">Mitochondrion inner membrane</keyword>
<keyword evidence="11 12" id="KW-0472">Membrane</keyword>
<dbReference type="AlphaFoldDB" id="A0A914EF65"/>
<feature type="transmembrane region" description="Helical" evidence="12">
    <location>
        <begin position="62"/>
        <end position="83"/>
    </location>
</feature>
<comment type="function">
    <text evidence="1">Essential component of the TIM23 complex, a complex that mediates the translocation of transit peptide-containing proteins across the mitochondrial inner membrane.</text>
</comment>
<accession>A0A914EF65</accession>
<dbReference type="GO" id="GO:0030150">
    <property type="term" value="P:protein import into mitochondrial matrix"/>
    <property type="evidence" value="ECO:0007669"/>
    <property type="project" value="TreeGrafter"/>
</dbReference>
<keyword evidence="10" id="KW-0496">Mitochondrion</keyword>
<evidence type="ECO:0000313" key="13">
    <source>
        <dbReference type="Proteomes" id="UP000887540"/>
    </source>
</evidence>
<evidence type="ECO:0000313" key="14">
    <source>
        <dbReference type="WBParaSite" id="ACRNAN_scaffold7644.g22720.t1"/>
    </source>
</evidence>
<feature type="transmembrane region" description="Helical" evidence="12">
    <location>
        <begin position="12"/>
        <end position="35"/>
    </location>
</feature>
<evidence type="ECO:0000256" key="7">
    <source>
        <dbReference type="ARBA" id="ARBA00022927"/>
    </source>
</evidence>
<reference evidence="14" key="1">
    <citation type="submission" date="2022-11" db="UniProtKB">
        <authorList>
            <consortium name="WormBaseParasite"/>
        </authorList>
    </citation>
    <scope>IDENTIFICATION</scope>
</reference>
<keyword evidence="5 12" id="KW-0812">Transmembrane</keyword>
<dbReference type="Pfam" id="PF02466">
    <property type="entry name" value="Tim17"/>
    <property type="match status" value="1"/>
</dbReference>
<keyword evidence="13" id="KW-1185">Reference proteome</keyword>
<comment type="subcellular location">
    <subcellularLocation>
        <location evidence="2">Mitochondrion inner membrane</location>
        <topology evidence="2">Multi-pass membrane protein</topology>
    </subcellularLocation>
</comment>
<name>A0A914EF65_9BILA</name>
<evidence type="ECO:0000256" key="11">
    <source>
        <dbReference type="ARBA" id="ARBA00023136"/>
    </source>
</evidence>
<comment type="similarity">
    <text evidence="3">Belongs to the Tim17/Tim22/Tim23 family.</text>
</comment>
<evidence type="ECO:0000256" key="6">
    <source>
        <dbReference type="ARBA" id="ARBA00022792"/>
    </source>
</evidence>
<evidence type="ECO:0000256" key="8">
    <source>
        <dbReference type="ARBA" id="ARBA00022989"/>
    </source>
</evidence>